<evidence type="ECO:0000259" key="1">
    <source>
        <dbReference type="Pfam" id="PF01755"/>
    </source>
</evidence>
<accession>A0A1H8D8M3</accession>
<reference evidence="3" key="1">
    <citation type="submission" date="2016-10" db="EMBL/GenBank/DDBJ databases">
        <authorList>
            <person name="Varghese N."/>
            <person name="Submissions S."/>
        </authorList>
    </citation>
    <scope>NUCLEOTIDE SEQUENCE [LARGE SCALE GENOMIC DNA]</scope>
    <source>
        <strain evidence="3">DSM 26893</strain>
    </source>
</reference>
<sequence>MTVGAFLINLEGSDTRRQAAVAQLETLGLDWLRVPAVDGRGLPVSTFDAYDDAAARRYMGRSMTGGEIACHLSHAKAAQAFLDSDHALGLVLEDDFTLTDGAVEAMGPVLDWLSGDNAPPWELVNLGAHKRKISTPFAEVAGRTVLRAHYFPMLGTAILMTRDAAARLVADSAHITCPVDNHYRHWQTRTGRGLSVWPPLFRAGDHPSDIDARTQRADKTQRRSTYGLAKQRRLWVDKAIAMAHKLRLAGPG</sequence>
<dbReference type="CDD" id="cd06532">
    <property type="entry name" value="Glyco_transf_25"/>
    <property type="match status" value="1"/>
</dbReference>
<dbReference type="OrthoDB" id="259382at2"/>
<dbReference type="AlphaFoldDB" id="A0A1H8D8M3"/>
<proteinExistence type="predicted"/>
<keyword evidence="2" id="KW-0808">Transferase</keyword>
<dbReference type="InterPro" id="IPR002654">
    <property type="entry name" value="Glyco_trans_25"/>
</dbReference>
<name>A0A1H8D8M3_9RHOB</name>
<dbReference type="EMBL" id="FOCM01000002">
    <property type="protein sequence ID" value="SEN03572.1"/>
    <property type="molecule type" value="Genomic_DNA"/>
</dbReference>
<evidence type="ECO:0000313" key="2">
    <source>
        <dbReference type="EMBL" id="SEN03572.1"/>
    </source>
</evidence>
<feature type="domain" description="Glycosyl transferase family 25" evidence="1">
    <location>
        <begin position="5"/>
        <end position="105"/>
    </location>
</feature>
<organism evidence="2 3">
    <name type="scientific">Palleronia pelagia</name>
    <dbReference type="NCBI Taxonomy" id="387096"/>
    <lineage>
        <taxon>Bacteria</taxon>
        <taxon>Pseudomonadati</taxon>
        <taxon>Pseudomonadota</taxon>
        <taxon>Alphaproteobacteria</taxon>
        <taxon>Rhodobacterales</taxon>
        <taxon>Roseobacteraceae</taxon>
        <taxon>Palleronia</taxon>
    </lineage>
</organism>
<protein>
    <submittedName>
        <fullName evidence="2">Glycosyl transferase, family 25</fullName>
    </submittedName>
</protein>
<dbReference type="Proteomes" id="UP000199372">
    <property type="component" value="Unassembled WGS sequence"/>
</dbReference>
<gene>
    <name evidence="2" type="ORF">SAMN04488011_102251</name>
</gene>
<dbReference type="GO" id="GO:0016740">
    <property type="term" value="F:transferase activity"/>
    <property type="evidence" value="ECO:0007669"/>
    <property type="project" value="UniProtKB-KW"/>
</dbReference>
<keyword evidence="3" id="KW-1185">Reference proteome</keyword>
<dbReference type="RefSeq" id="WP_091844589.1">
    <property type="nucleotide sequence ID" value="NZ_FOCM01000002.1"/>
</dbReference>
<dbReference type="Pfam" id="PF01755">
    <property type="entry name" value="Glyco_transf_25"/>
    <property type="match status" value="1"/>
</dbReference>
<evidence type="ECO:0000313" key="3">
    <source>
        <dbReference type="Proteomes" id="UP000199372"/>
    </source>
</evidence>